<gene>
    <name evidence="1" type="ORF">J2Z71_000452</name>
</gene>
<dbReference type="EMBL" id="JAGGLJ010000003">
    <property type="protein sequence ID" value="MBP2024929.1"/>
    <property type="molecule type" value="Genomic_DNA"/>
</dbReference>
<sequence>MDNTFSINVGQIVKSKVGRDAGRIFLVFKVIDDDYLYLVDGSLRKLDNPKKKKIKHLIIYKDIVNIDVENLNDSFLRKALKPYN</sequence>
<name>A0ABS4KAX7_9FIRM</name>
<dbReference type="Proteomes" id="UP001519306">
    <property type="component" value="Unassembled WGS sequence"/>
</dbReference>
<dbReference type="GO" id="GO:0005840">
    <property type="term" value="C:ribosome"/>
    <property type="evidence" value="ECO:0007669"/>
    <property type="project" value="UniProtKB-KW"/>
</dbReference>
<keyword evidence="1" id="KW-0687">Ribonucleoprotein</keyword>
<dbReference type="Gene3D" id="2.30.30.30">
    <property type="match status" value="1"/>
</dbReference>
<keyword evidence="2" id="KW-1185">Reference proteome</keyword>
<dbReference type="RefSeq" id="WP_210060235.1">
    <property type="nucleotide sequence ID" value="NZ_JAGGLJ010000003.1"/>
</dbReference>
<protein>
    <submittedName>
        <fullName evidence="1">Ribosomal protein L14E/L6E/L27E</fullName>
    </submittedName>
</protein>
<dbReference type="InterPro" id="IPR014722">
    <property type="entry name" value="Rib_uL2_dom2"/>
</dbReference>
<reference evidence="1 2" key="1">
    <citation type="submission" date="2021-03" db="EMBL/GenBank/DDBJ databases">
        <title>Genomic Encyclopedia of Type Strains, Phase IV (KMG-IV): sequencing the most valuable type-strain genomes for metagenomic binning, comparative biology and taxonomic classification.</title>
        <authorList>
            <person name="Goeker M."/>
        </authorList>
    </citation>
    <scope>NUCLEOTIDE SEQUENCE [LARGE SCALE GENOMIC DNA]</scope>
    <source>
        <strain evidence="1 2">DSM 27563</strain>
    </source>
</reference>
<organism evidence="1 2">
    <name type="scientific">Peptoniphilus stercorisuis</name>
    <dbReference type="NCBI Taxonomy" id="1436965"/>
    <lineage>
        <taxon>Bacteria</taxon>
        <taxon>Bacillati</taxon>
        <taxon>Bacillota</taxon>
        <taxon>Tissierellia</taxon>
        <taxon>Tissierellales</taxon>
        <taxon>Peptoniphilaceae</taxon>
        <taxon>Peptoniphilus</taxon>
    </lineage>
</organism>
<keyword evidence="1" id="KW-0689">Ribosomal protein</keyword>
<evidence type="ECO:0000313" key="1">
    <source>
        <dbReference type="EMBL" id="MBP2024929.1"/>
    </source>
</evidence>
<evidence type="ECO:0000313" key="2">
    <source>
        <dbReference type="Proteomes" id="UP001519306"/>
    </source>
</evidence>
<accession>A0ABS4KAX7</accession>
<comment type="caution">
    <text evidence="1">The sequence shown here is derived from an EMBL/GenBank/DDBJ whole genome shotgun (WGS) entry which is preliminary data.</text>
</comment>
<dbReference type="SUPFAM" id="SSF50104">
    <property type="entry name" value="Translation proteins SH3-like domain"/>
    <property type="match status" value="1"/>
</dbReference>
<dbReference type="InterPro" id="IPR008991">
    <property type="entry name" value="Translation_prot_SH3-like_sf"/>
</dbReference>
<proteinExistence type="predicted"/>